<reference evidence="2 3" key="1">
    <citation type="submission" date="2019-12" db="EMBL/GenBank/DDBJ databases">
        <authorList>
            <person name="Alioto T."/>
            <person name="Alioto T."/>
            <person name="Gomez Garrido J."/>
        </authorList>
    </citation>
    <scope>NUCLEOTIDE SEQUENCE [LARGE SCALE GENOMIC DNA]</scope>
</reference>
<sequence length="204" mass="23091">MGLVEEAHNVKIVGSGDQTIVLAHEFGTDQPIWKHLVPHLVEENRVIVFDNMGVGTTKPDYFDFERYSSLEGYAYDVFAILKELQAWCDGFAPLVIGGDMETLAVQGFSRTSYNMRPDIALSMVQTIFQSDMWHLLCHVTIPCHIIQSMKNLAILVVIFEYIHQNIDSKSIVEMMQTNGHLPQLSLLDVVTPVLLRHIRYSIAS</sequence>
<keyword evidence="3" id="KW-1185">Reference proteome</keyword>
<comment type="similarity">
    <text evidence="1">Belongs to the AB hydrolase superfamily.</text>
</comment>
<evidence type="ECO:0000313" key="3">
    <source>
        <dbReference type="Proteomes" id="UP000594638"/>
    </source>
</evidence>
<evidence type="ECO:0000313" key="2">
    <source>
        <dbReference type="EMBL" id="CAA3014491.1"/>
    </source>
</evidence>
<dbReference type="InterPro" id="IPR029058">
    <property type="entry name" value="AB_hydrolase_fold"/>
</dbReference>
<dbReference type="OrthoDB" id="408373at2759"/>
<proteinExistence type="inferred from homology"/>
<gene>
    <name evidence="2" type="ORF">OLEA9_A013866</name>
</gene>
<name>A0A8S0U9N2_OLEEU</name>
<dbReference type="Gramene" id="OE9A013866T1">
    <property type="protein sequence ID" value="OE9A013866C1"/>
    <property type="gene ID" value="OE9A013866"/>
</dbReference>
<accession>A0A8S0U9N2</accession>
<comment type="caution">
    <text evidence="2">The sequence shown here is derived from an EMBL/GenBank/DDBJ whole genome shotgun (WGS) entry which is preliminary data.</text>
</comment>
<dbReference type="AlphaFoldDB" id="A0A8S0U9N2"/>
<evidence type="ECO:0000256" key="1">
    <source>
        <dbReference type="ARBA" id="ARBA00008645"/>
    </source>
</evidence>
<dbReference type="Proteomes" id="UP000594638">
    <property type="component" value="Unassembled WGS sequence"/>
</dbReference>
<dbReference type="EMBL" id="CACTIH010007491">
    <property type="protein sequence ID" value="CAA3014491.1"/>
    <property type="molecule type" value="Genomic_DNA"/>
</dbReference>
<protein>
    <submittedName>
        <fullName evidence="2">Uncharacterized protein</fullName>
    </submittedName>
</protein>
<dbReference type="PANTHER" id="PTHR43039">
    <property type="entry name" value="ESTERASE-RELATED"/>
    <property type="match status" value="1"/>
</dbReference>
<dbReference type="Gene3D" id="3.40.50.1820">
    <property type="entry name" value="alpha/beta hydrolase"/>
    <property type="match status" value="2"/>
</dbReference>
<dbReference type="SUPFAM" id="SSF53474">
    <property type="entry name" value="alpha/beta-Hydrolases"/>
    <property type="match status" value="1"/>
</dbReference>
<organism evidence="2 3">
    <name type="scientific">Olea europaea subsp. europaea</name>
    <dbReference type="NCBI Taxonomy" id="158383"/>
    <lineage>
        <taxon>Eukaryota</taxon>
        <taxon>Viridiplantae</taxon>
        <taxon>Streptophyta</taxon>
        <taxon>Embryophyta</taxon>
        <taxon>Tracheophyta</taxon>
        <taxon>Spermatophyta</taxon>
        <taxon>Magnoliopsida</taxon>
        <taxon>eudicotyledons</taxon>
        <taxon>Gunneridae</taxon>
        <taxon>Pentapetalae</taxon>
        <taxon>asterids</taxon>
        <taxon>lamiids</taxon>
        <taxon>Lamiales</taxon>
        <taxon>Oleaceae</taxon>
        <taxon>Oleeae</taxon>
        <taxon>Olea</taxon>
    </lineage>
</organism>